<dbReference type="Proteomes" id="UP000069549">
    <property type="component" value="Unassembled WGS sequence"/>
</dbReference>
<keyword evidence="1" id="KW-0175">Coiled coil</keyword>
<name>A0A122H3G8_PLABE</name>
<organism evidence="3 4">
    <name type="scientific">Plasmodium berghei</name>
    <dbReference type="NCBI Taxonomy" id="5821"/>
    <lineage>
        <taxon>Eukaryota</taxon>
        <taxon>Sar</taxon>
        <taxon>Alveolata</taxon>
        <taxon>Apicomplexa</taxon>
        <taxon>Aconoidasida</taxon>
        <taxon>Haemosporida</taxon>
        <taxon>Plasmodiidae</taxon>
        <taxon>Plasmodium</taxon>
        <taxon>Plasmodium (Vinckeia)</taxon>
    </lineage>
</organism>
<dbReference type="AlphaFoldDB" id="A0A122H3G8"/>
<gene>
    <name evidence="3" type="ORF">PBK173_000519300</name>
</gene>
<proteinExistence type="predicted"/>
<evidence type="ECO:0000256" key="2">
    <source>
        <dbReference type="SAM" id="MobiDB-lite"/>
    </source>
</evidence>
<accession>A0A122H3G8</accession>
<feature type="coiled-coil region" evidence="1">
    <location>
        <begin position="16"/>
        <end position="43"/>
    </location>
</feature>
<feature type="region of interest" description="Disordered" evidence="2">
    <location>
        <begin position="144"/>
        <end position="171"/>
    </location>
</feature>
<feature type="non-terminal residue" evidence="3">
    <location>
        <position position="1"/>
    </location>
</feature>
<feature type="compositionally biased region" description="Basic residues" evidence="2">
    <location>
        <begin position="151"/>
        <end position="171"/>
    </location>
</feature>
<evidence type="ECO:0000313" key="3">
    <source>
        <dbReference type="EMBL" id="CXH16323.1"/>
    </source>
</evidence>
<feature type="non-terminal residue" evidence="3">
    <location>
        <position position="171"/>
    </location>
</feature>
<dbReference type="EMBL" id="FFUQ01000302">
    <property type="protein sequence ID" value="CXH16323.1"/>
    <property type="molecule type" value="Genomic_DNA"/>
</dbReference>
<evidence type="ECO:0000256" key="1">
    <source>
        <dbReference type="SAM" id="Coils"/>
    </source>
</evidence>
<evidence type="ECO:0000313" key="4">
    <source>
        <dbReference type="Proteomes" id="UP000069549"/>
    </source>
</evidence>
<reference evidence="3 4" key="1">
    <citation type="submission" date="2016-02" db="EMBL/GenBank/DDBJ databases">
        <authorList>
            <consortium name="Pathogen Informatics"/>
        </authorList>
    </citation>
    <scope>NUCLEOTIDE SEQUENCE [LARGE SCALE GENOMIC DNA]</scope>
    <source>
        <strain evidence="3 4">K173</strain>
    </source>
</reference>
<protein>
    <submittedName>
        <fullName evidence="3">Uncharacterized protein</fullName>
    </submittedName>
</protein>
<sequence length="171" mass="20612">ILQKYEDDDHFFSNNNSNYEENIDDKKTELEKYTEGMNKLVEQMYFYDNYHEELKICEKDEITSSNTYNIIDTSLNLNVVDENDEEGKENKEIISQMKLKIINLEEKLEELKNKKNEPESNLKELNDKKRCVESQNNKIINELKKEIENIKKKRRKKKQKKKKGREKKKQA</sequence>
<dbReference type="VEuPathDB" id="PlasmoDB:PBANKA_0604900"/>